<name>A0A241XRI6_PSEAI</name>
<evidence type="ECO:0000313" key="1">
    <source>
        <dbReference type="EMBL" id="OTI62955.1"/>
    </source>
</evidence>
<gene>
    <name evidence="1" type="ORF">CAZ10_08890</name>
</gene>
<reference evidence="1 2" key="1">
    <citation type="submission" date="2017-05" db="EMBL/GenBank/DDBJ databases">
        <authorList>
            <person name="Song R."/>
            <person name="Chenine A.L."/>
            <person name="Ruprecht R.M."/>
        </authorList>
    </citation>
    <scope>NUCLEOTIDE SEQUENCE [LARGE SCALE GENOMIC DNA]</scope>
    <source>
        <strain evidence="1 2">S567_C10_BS</strain>
    </source>
</reference>
<protein>
    <submittedName>
        <fullName evidence="1">Uncharacterized protein</fullName>
    </submittedName>
</protein>
<comment type="caution">
    <text evidence="1">The sequence shown here is derived from an EMBL/GenBank/DDBJ whole genome shotgun (WGS) entry which is preliminary data.</text>
</comment>
<organism evidence="1 2">
    <name type="scientific">Pseudomonas aeruginosa</name>
    <dbReference type="NCBI Taxonomy" id="287"/>
    <lineage>
        <taxon>Bacteria</taxon>
        <taxon>Pseudomonadati</taxon>
        <taxon>Pseudomonadota</taxon>
        <taxon>Gammaproteobacteria</taxon>
        <taxon>Pseudomonadales</taxon>
        <taxon>Pseudomonadaceae</taxon>
        <taxon>Pseudomonas</taxon>
    </lineage>
</organism>
<dbReference type="AlphaFoldDB" id="A0A241XRI6"/>
<dbReference type="EMBL" id="NFFZ01000004">
    <property type="protein sequence ID" value="OTI62955.1"/>
    <property type="molecule type" value="Genomic_DNA"/>
</dbReference>
<dbReference type="Proteomes" id="UP000194857">
    <property type="component" value="Unassembled WGS sequence"/>
</dbReference>
<accession>A0A241XRI6</accession>
<sequence length="89" mass="9026">MNTTAFPRLNKQKLALTAGLACAVALGTIIIANGHGLVNPIAIASKGCKMISKSMTAGDIDAILAGTSLHLDNPDGGYCFNPPTVASSK</sequence>
<dbReference type="RefSeq" id="WP_065085827.1">
    <property type="nucleotide sequence ID" value="NZ_NFFZ01000004.1"/>
</dbReference>
<evidence type="ECO:0000313" key="2">
    <source>
        <dbReference type="Proteomes" id="UP000194857"/>
    </source>
</evidence>
<proteinExistence type="predicted"/>